<comment type="similarity">
    <text evidence="1">Belongs to the GSP E family.</text>
</comment>
<dbReference type="SUPFAM" id="SSF52540">
    <property type="entry name" value="P-loop containing nucleoside triphosphate hydrolases"/>
    <property type="match status" value="1"/>
</dbReference>
<dbReference type="RefSeq" id="WP_344195803.1">
    <property type="nucleotide sequence ID" value="NZ_BAAARN010000005.1"/>
</dbReference>
<feature type="domain" description="Bacterial type II secretion system protein E" evidence="3">
    <location>
        <begin position="105"/>
        <end position="381"/>
    </location>
</feature>
<dbReference type="InterPro" id="IPR050921">
    <property type="entry name" value="T4SS_GSP_E_ATPase"/>
</dbReference>
<dbReference type="PANTHER" id="PTHR30486:SF15">
    <property type="entry name" value="TYPE II_IV SECRETION SYSTEM ATPASE"/>
    <property type="match status" value="1"/>
</dbReference>
<feature type="region of interest" description="Disordered" evidence="2">
    <location>
        <begin position="1"/>
        <end position="32"/>
    </location>
</feature>
<evidence type="ECO:0000256" key="1">
    <source>
        <dbReference type="ARBA" id="ARBA00006611"/>
    </source>
</evidence>
<sequence length="458" mass="50230">MSLAERLENVRRSQQAASDAVSGTPAPAANERQRVVDPFSAVKASVHQALLDSLGPQLYDPHLDQSELETKVRHTLQEVIDHEETPLSLADRTRISQEVADEILGHGPLEPLLRDSEISEIMVNGPDSIYVERAGKLYPVEARFSSDAHLRRTIDKIVGRVGRRVDEASPLVDARLPDGSRVNAVIPPIALDGSLLTIRKFATDPFTDKDLIAFGTFTPQVRDFLSACVRGRRNIVISGGTGSGKTTLLNVVSSFIPDDERIVTIEDAAELQLHQDHVLRLESRPANIEGRGSIPIRELVKNSLRMRPDRIVVGECRDGAALDMLQAMNTGHDGSLTTVHANTPRDSLSRLETMVLMAGVDLPVRAIREQVAGAVDMVIQQARLKDGSRRVTAISEVVGMESDVITMQDLFVFDYSAGRDEQGRFKGTLKSTGLRPKFATELHDQGIELAPDIFVRGI</sequence>
<dbReference type="Gene3D" id="3.30.450.380">
    <property type="match status" value="1"/>
</dbReference>
<organism evidence="4 5">
    <name type="scientific">Pedococcus aerophilus</name>
    <dbReference type="NCBI Taxonomy" id="436356"/>
    <lineage>
        <taxon>Bacteria</taxon>
        <taxon>Bacillati</taxon>
        <taxon>Actinomycetota</taxon>
        <taxon>Actinomycetes</taxon>
        <taxon>Micrococcales</taxon>
        <taxon>Intrasporangiaceae</taxon>
        <taxon>Pedococcus</taxon>
    </lineage>
</organism>
<evidence type="ECO:0000256" key="2">
    <source>
        <dbReference type="SAM" id="MobiDB-lite"/>
    </source>
</evidence>
<dbReference type="Gene3D" id="3.40.50.300">
    <property type="entry name" value="P-loop containing nucleotide triphosphate hydrolases"/>
    <property type="match status" value="1"/>
</dbReference>
<evidence type="ECO:0000313" key="4">
    <source>
        <dbReference type="EMBL" id="GAA2739306.1"/>
    </source>
</evidence>
<reference evidence="5" key="1">
    <citation type="journal article" date="2019" name="Int. J. Syst. Evol. Microbiol.">
        <title>The Global Catalogue of Microorganisms (GCM) 10K type strain sequencing project: providing services to taxonomists for standard genome sequencing and annotation.</title>
        <authorList>
            <consortium name="The Broad Institute Genomics Platform"/>
            <consortium name="The Broad Institute Genome Sequencing Center for Infectious Disease"/>
            <person name="Wu L."/>
            <person name="Ma J."/>
        </authorList>
    </citation>
    <scope>NUCLEOTIDE SEQUENCE [LARGE SCALE GENOMIC DNA]</scope>
    <source>
        <strain evidence="5">JCM 16378</strain>
    </source>
</reference>
<dbReference type="EMBL" id="BAAARN010000005">
    <property type="protein sequence ID" value="GAA2739306.1"/>
    <property type="molecule type" value="Genomic_DNA"/>
</dbReference>
<accession>A0ABP6HCD7</accession>
<feature type="compositionally biased region" description="Basic and acidic residues" evidence="2">
    <location>
        <begin position="1"/>
        <end position="11"/>
    </location>
</feature>
<evidence type="ECO:0000259" key="3">
    <source>
        <dbReference type="Pfam" id="PF00437"/>
    </source>
</evidence>
<dbReference type="Proteomes" id="UP001501326">
    <property type="component" value="Unassembled WGS sequence"/>
</dbReference>
<proteinExistence type="inferred from homology"/>
<dbReference type="InterPro" id="IPR001482">
    <property type="entry name" value="T2SS/T4SS_dom"/>
</dbReference>
<gene>
    <name evidence="4" type="ORF">GCM10009867_34820</name>
</gene>
<dbReference type="InterPro" id="IPR027417">
    <property type="entry name" value="P-loop_NTPase"/>
</dbReference>
<name>A0ABP6HCD7_9MICO</name>
<keyword evidence="5" id="KW-1185">Reference proteome</keyword>
<comment type="caution">
    <text evidence="4">The sequence shown here is derived from an EMBL/GenBank/DDBJ whole genome shotgun (WGS) entry which is preliminary data.</text>
</comment>
<dbReference type="CDD" id="cd01130">
    <property type="entry name" value="VirB11-like_ATPase"/>
    <property type="match status" value="1"/>
</dbReference>
<evidence type="ECO:0000313" key="5">
    <source>
        <dbReference type="Proteomes" id="UP001501326"/>
    </source>
</evidence>
<dbReference type="Pfam" id="PF00437">
    <property type="entry name" value="T2SSE"/>
    <property type="match status" value="1"/>
</dbReference>
<protein>
    <submittedName>
        <fullName evidence="4">CpaF family protein</fullName>
    </submittedName>
</protein>
<dbReference type="PANTHER" id="PTHR30486">
    <property type="entry name" value="TWITCHING MOTILITY PROTEIN PILT"/>
    <property type="match status" value="1"/>
</dbReference>